<gene>
    <name evidence="1" type="ORF">GRJ2_000157500</name>
</gene>
<dbReference type="InterPro" id="IPR011992">
    <property type="entry name" value="EF-hand-dom_pair"/>
</dbReference>
<evidence type="ECO:0000313" key="1">
    <source>
        <dbReference type="EMBL" id="GAB0176923.1"/>
    </source>
</evidence>
<dbReference type="AlphaFoldDB" id="A0ABC9VVR1"/>
<dbReference type="PANTHER" id="PTHR35538:SF6">
    <property type="entry name" value="EF-HAND DOMAIN-CONTAINING PROTEIN"/>
    <property type="match status" value="1"/>
</dbReference>
<dbReference type="SUPFAM" id="SSF47473">
    <property type="entry name" value="EF-hand"/>
    <property type="match status" value="1"/>
</dbReference>
<dbReference type="Proteomes" id="UP001623348">
    <property type="component" value="Unassembled WGS sequence"/>
</dbReference>
<reference evidence="1 2" key="1">
    <citation type="submission" date="2024-06" db="EMBL/GenBank/DDBJ databases">
        <title>The draft genome of Grus japonensis, version 3.</title>
        <authorList>
            <person name="Nabeshima K."/>
            <person name="Suzuki S."/>
            <person name="Onuma M."/>
        </authorList>
    </citation>
    <scope>NUCLEOTIDE SEQUENCE [LARGE SCALE GENOMIC DNA]</scope>
    <source>
        <strain evidence="1 2">451A</strain>
    </source>
</reference>
<evidence type="ECO:0008006" key="3">
    <source>
        <dbReference type="Google" id="ProtNLM"/>
    </source>
</evidence>
<sequence length="102" mass="11587">MTWGAITSVTSSGLSVDFLAKYCIFSQEKLAKHKRAFEAADTDEDRYLNHWQVFMALREVSPSEALTYRILEIVDYYVTDGLTDLRLFAVMASLAQKITALE</sequence>
<name>A0ABC9VVR1_GRUJA</name>
<keyword evidence="2" id="KW-1185">Reference proteome</keyword>
<organism evidence="1 2">
    <name type="scientific">Grus japonensis</name>
    <name type="common">Japanese crane</name>
    <name type="synonym">Red-crowned crane</name>
    <dbReference type="NCBI Taxonomy" id="30415"/>
    <lineage>
        <taxon>Eukaryota</taxon>
        <taxon>Metazoa</taxon>
        <taxon>Chordata</taxon>
        <taxon>Craniata</taxon>
        <taxon>Vertebrata</taxon>
        <taxon>Euteleostomi</taxon>
        <taxon>Archelosauria</taxon>
        <taxon>Archosauria</taxon>
        <taxon>Dinosauria</taxon>
        <taxon>Saurischia</taxon>
        <taxon>Theropoda</taxon>
        <taxon>Coelurosauria</taxon>
        <taxon>Aves</taxon>
        <taxon>Neognathae</taxon>
        <taxon>Neoaves</taxon>
        <taxon>Gruiformes</taxon>
        <taxon>Gruidae</taxon>
        <taxon>Grus</taxon>
    </lineage>
</organism>
<accession>A0ABC9VVR1</accession>
<protein>
    <recommendedName>
        <fullName evidence="3">EF-hand domain-containing protein</fullName>
    </recommendedName>
</protein>
<dbReference type="PANTHER" id="PTHR35538">
    <property type="entry name" value="LIG_CHAN-GLU_BD DOMAIN-CONTAINING PROTEIN"/>
    <property type="match status" value="1"/>
</dbReference>
<proteinExistence type="predicted"/>
<comment type="caution">
    <text evidence="1">The sequence shown here is derived from an EMBL/GenBank/DDBJ whole genome shotgun (WGS) entry which is preliminary data.</text>
</comment>
<dbReference type="EMBL" id="BAAFJT010000001">
    <property type="protein sequence ID" value="GAB0176923.1"/>
    <property type="molecule type" value="Genomic_DNA"/>
</dbReference>
<evidence type="ECO:0000313" key="2">
    <source>
        <dbReference type="Proteomes" id="UP001623348"/>
    </source>
</evidence>